<dbReference type="InterPro" id="IPR006827">
    <property type="entry name" value="Lant_deHydtase_N"/>
</dbReference>
<evidence type="ECO:0000313" key="3">
    <source>
        <dbReference type="EMBL" id="MFF3672056.1"/>
    </source>
</evidence>
<proteinExistence type="predicted"/>
<keyword evidence="4" id="KW-1185">Reference proteome</keyword>
<evidence type="ECO:0000259" key="2">
    <source>
        <dbReference type="Pfam" id="PF04738"/>
    </source>
</evidence>
<name>A0ABW6T444_9ACTN</name>
<feature type="domain" description="Lantibiotic dehydratase N-terminal" evidence="2">
    <location>
        <begin position="160"/>
        <end position="433"/>
    </location>
</feature>
<gene>
    <name evidence="3" type="ORF">ACFYXI_41415</name>
</gene>
<feature type="domain" description="Lantibiotic dehydratase N-terminal" evidence="2">
    <location>
        <begin position="567"/>
        <end position="837"/>
    </location>
</feature>
<protein>
    <submittedName>
        <fullName evidence="3">Lantibiotic dehydratase</fullName>
    </submittedName>
</protein>
<evidence type="ECO:0000313" key="4">
    <source>
        <dbReference type="Proteomes" id="UP001602013"/>
    </source>
</evidence>
<comment type="caution">
    <text evidence="3">The sequence shown here is derived from an EMBL/GenBank/DDBJ whole genome shotgun (WGS) entry which is preliminary data.</text>
</comment>
<reference evidence="3 4" key="1">
    <citation type="submission" date="2024-10" db="EMBL/GenBank/DDBJ databases">
        <title>The Natural Products Discovery Center: Release of the First 8490 Sequenced Strains for Exploring Actinobacteria Biosynthetic Diversity.</title>
        <authorList>
            <person name="Kalkreuter E."/>
            <person name="Kautsar S.A."/>
            <person name="Yang D."/>
            <person name="Bader C.D."/>
            <person name="Teijaro C.N."/>
            <person name="Fluegel L."/>
            <person name="Davis C.M."/>
            <person name="Simpson J.R."/>
            <person name="Lauterbach L."/>
            <person name="Steele A.D."/>
            <person name="Gui C."/>
            <person name="Meng S."/>
            <person name="Li G."/>
            <person name="Viehrig K."/>
            <person name="Ye F."/>
            <person name="Su P."/>
            <person name="Kiefer A.F."/>
            <person name="Nichols A."/>
            <person name="Cepeda A.J."/>
            <person name="Yan W."/>
            <person name="Fan B."/>
            <person name="Jiang Y."/>
            <person name="Adhikari A."/>
            <person name="Zheng C.-J."/>
            <person name="Schuster L."/>
            <person name="Cowan T.M."/>
            <person name="Smanski M.J."/>
            <person name="Chevrette M.G."/>
            <person name="De Carvalho L.P.S."/>
            <person name="Shen B."/>
        </authorList>
    </citation>
    <scope>NUCLEOTIDE SEQUENCE [LARGE SCALE GENOMIC DNA]</scope>
    <source>
        <strain evidence="3 4">NPDC002173</strain>
    </source>
</reference>
<evidence type="ECO:0000256" key="1">
    <source>
        <dbReference type="SAM" id="MobiDB-lite"/>
    </source>
</evidence>
<dbReference type="EMBL" id="JBIASD010000063">
    <property type="protein sequence ID" value="MFF3672056.1"/>
    <property type="molecule type" value="Genomic_DNA"/>
</dbReference>
<feature type="compositionally biased region" description="Basic and acidic residues" evidence="1">
    <location>
        <begin position="840"/>
        <end position="861"/>
    </location>
</feature>
<dbReference type="Pfam" id="PF04738">
    <property type="entry name" value="Lant_dehydr_N"/>
    <property type="match status" value="2"/>
</dbReference>
<accession>A0ABW6T444</accession>
<feature type="region of interest" description="Disordered" evidence="1">
    <location>
        <begin position="836"/>
        <end position="865"/>
    </location>
</feature>
<dbReference type="RefSeq" id="WP_387418209.1">
    <property type="nucleotide sequence ID" value="NZ_JBIASD010000063.1"/>
</dbReference>
<organism evidence="3 4">
    <name type="scientific">Microtetraspora malaysiensis</name>
    <dbReference type="NCBI Taxonomy" id="161358"/>
    <lineage>
        <taxon>Bacteria</taxon>
        <taxon>Bacillati</taxon>
        <taxon>Actinomycetota</taxon>
        <taxon>Actinomycetes</taxon>
        <taxon>Streptosporangiales</taxon>
        <taxon>Streptosporangiaceae</taxon>
        <taxon>Microtetraspora</taxon>
    </lineage>
</organism>
<dbReference type="Proteomes" id="UP001602013">
    <property type="component" value="Unassembled WGS sequence"/>
</dbReference>
<sequence>MTDLLVHPAAGFGAGEDAGRWRLGEAFLLRVAGRPADVVTTLRTGGAVEWTRRVFEREAARDAAGARLREEIEKAVAALGGGDPSRVALINLRRDVFNARRPRPATLAKADPALTPSAAALLAEWRRAMASLDGVVAEGGEILAADIAAARVRARTVLSDDALRCAVLLQSEVLERSMDRYLDPARKLDKDGRQIEGTLLELLYRAALKTSPFSTLTSVGLGRFTPDSPRAAPEPASLRQRSTVRLNVAVLARLSAVILADPLVRSEITVTLAPGASIDDETARYVRRRTTAGTDPDAVVTIDGVHEDLFFLPSGPALNDVVTIARHARLTLRELSERVASAAEDRTVEAADRLLGHLLRLGLLLAPDLQIDLRSHDPAAAFATGLAAQPHPTLRRVAAVLTQAGELVARYPATPARGRAVLLAEIRERVRDAFALVGAPDRLVPRTLIYEDTTIAGDGMATDRGAWESRALPSLAALADILPAFDMSLPRRLTAAGFFRARYGSGGRCDDVERFCHEFQRDFFSPYAQRAMRRRAFDEGNNYVPQENWFKIPELTALDQAREAASRHLRGLQPDAGRTDEIRLGPAFVDEVRRHLPADRRFDQPWSFFVQLASSSGRPDEGRLVLNQAYSGLTLMFSRFAHSLDSGGAGARELLAETLRRYTPPGAVLAELRGGYETTNLNIHPSVTDYEIVCPGDISARPVDEQILLDDIVMVHDERADRVRLMSRRLDREVIPLYLGFLLPMALPEVQQVLMCFAPGGMAQIDLWAGTGQPVPAEGITMYPRLVLGDLVLQRRMWKLNTSAFPFRDPRHSDAEHLLKVRRWRREHGLPDRVFAQVDASERRSGPDQDAEAARPDNDRKASRKPLPVDFDSWLSLRLFEQLALGASSRIVLTECGPDLDELWLRDEHGRPHVGEFLIELYDTARGQHG</sequence>